<accession>A0AB36TLH8</accession>
<gene>
    <name evidence="1" type="ORF">COJ61_30200</name>
</gene>
<evidence type="ECO:0000313" key="2">
    <source>
        <dbReference type="Proteomes" id="UP000223839"/>
    </source>
</evidence>
<dbReference type="EMBL" id="NUYG01000094">
    <property type="protein sequence ID" value="PFM84267.1"/>
    <property type="molecule type" value="Genomic_DNA"/>
</dbReference>
<comment type="caution">
    <text evidence="1">The sequence shown here is derived from an EMBL/GenBank/DDBJ whole genome shotgun (WGS) entry which is preliminary data.</text>
</comment>
<protein>
    <submittedName>
        <fullName evidence="1">Uncharacterized protein</fullName>
    </submittedName>
</protein>
<organism evidence="1 2">
    <name type="scientific">Bacillus thuringiensis</name>
    <dbReference type="NCBI Taxonomy" id="1428"/>
    <lineage>
        <taxon>Bacteria</taxon>
        <taxon>Bacillati</taxon>
        <taxon>Bacillota</taxon>
        <taxon>Bacilli</taxon>
        <taxon>Bacillales</taxon>
        <taxon>Bacillaceae</taxon>
        <taxon>Bacillus</taxon>
        <taxon>Bacillus cereus group</taxon>
    </lineage>
</organism>
<sequence>MYKKIVASVLTLGFFVTGGSSTKADELNIPKNNGTCETITQNVEANEYVKGCIKIFPNPLLGPIVRIPNTFTYDDNIFHGTLQLVSQERSSFSIVCYYEGTVKKYK</sequence>
<dbReference type="AlphaFoldDB" id="A0AB36TLH8"/>
<reference evidence="1 2" key="1">
    <citation type="submission" date="2017-09" db="EMBL/GenBank/DDBJ databases">
        <title>Large-scale bioinformatics analysis of Bacillus genomes uncovers conserved roles of natural products in bacterial physiology.</title>
        <authorList>
            <consortium name="Agbiome Team Llc"/>
            <person name="Bleich R.M."/>
            <person name="Grubbs K.J."/>
            <person name="Santa Maria K.C."/>
            <person name="Allen S.E."/>
            <person name="Farag S."/>
            <person name="Shank E.A."/>
            <person name="Bowers A."/>
        </authorList>
    </citation>
    <scope>NUCLEOTIDE SEQUENCE [LARGE SCALE GENOMIC DNA]</scope>
    <source>
        <strain evidence="1 2">AFS077661</strain>
    </source>
</reference>
<proteinExistence type="predicted"/>
<dbReference type="RefSeq" id="WP_097920198.1">
    <property type="nucleotide sequence ID" value="NZ_NUJG01000100.1"/>
</dbReference>
<name>A0AB36TLH8_BACTU</name>
<dbReference type="Proteomes" id="UP000223839">
    <property type="component" value="Unassembled WGS sequence"/>
</dbReference>
<evidence type="ECO:0000313" key="1">
    <source>
        <dbReference type="EMBL" id="PFM84267.1"/>
    </source>
</evidence>